<keyword evidence="10" id="KW-0378">Hydrolase</keyword>
<dbReference type="InterPro" id="IPR008594">
    <property type="entry name" value="DcpS/DCS2"/>
</dbReference>
<evidence type="ECO:0000256" key="3">
    <source>
        <dbReference type="ARBA" id="ARBA00010208"/>
    </source>
</evidence>
<sequence>MSKLQLLNVFLTKRLTAVAVEIYVEVEKTITEYQDEISSSKEEIKRLRRLLDLVFNPEIKLHRADLQKFSFPVSEEELPTEQQQCEQERNPGLGQEDPEPTQIKEEQEELWTSQGEQLLERLDSDNKEFIFTPASVKNQESPQPSHLFQIRIVDSPTNTTEMKTEPDGDGYRVSDKTFTCQMCGKCFKRNWDLKRHMKNKIHMRKLNDQEAVIILEKTPIREDTLLEIFNGSRLKLDMRNDIYSTYQLQPPAHLNEIKTTVVCPATEKHVKKYLRQETYLVQETGEDYRSITLPYIQSQSFSVQWVYNILEKKAEAERIVYEDPDQDVGFVLLPDFKWDQKQLDDLHLIAIVHRRDIKSLRDLTALHLPSLTNICKKGEESILKRYGVAASKLKVYIHYQPSYYHFHIHFTALSYEAPGCGVEHAHLLSDVIQNLQADSQYYHSRSLSFPLRADQGLLSKFKDAGKL</sequence>
<keyword evidence="13" id="KW-0238">DNA-binding</keyword>
<comment type="subcellular location">
    <subcellularLocation>
        <location evidence="1">Nucleus</location>
    </subcellularLocation>
</comment>
<comment type="similarity">
    <text evidence="2">Belongs to the krueppel C2H2-type zinc-finger protein family.</text>
</comment>
<dbReference type="AlphaFoldDB" id="A0A4W5RAK8"/>
<evidence type="ECO:0000256" key="7">
    <source>
        <dbReference type="ARBA" id="ARBA00022723"/>
    </source>
</evidence>
<dbReference type="PANTHER" id="PTHR12978:SF0">
    <property type="entry name" value="M7GPPPX DIPHOSPHATASE"/>
    <property type="match status" value="1"/>
</dbReference>
<dbReference type="Pfam" id="PF05652">
    <property type="entry name" value="DcpS"/>
    <property type="match status" value="1"/>
</dbReference>
<evidence type="ECO:0000256" key="12">
    <source>
        <dbReference type="ARBA" id="ARBA00023015"/>
    </source>
</evidence>
<evidence type="ECO:0000256" key="9">
    <source>
        <dbReference type="ARBA" id="ARBA00022771"/>
    </source>
</evidence>
<keyword evidence="15" id="KW-0539">Nucleus</keyword>
<dbReference type="GeneTree" id="ENSGT00390000003924"/>
<evidence type="ECO:0000256" key="20">
    <source>
        <dbReference type="ARBA" id="ARBA00030830"/>
    </source>
</evidence>
<reference evidence="28" key="3">
    <citation type="submission" date="2025-09" db="UniProtKB">
        <authorList>
            <consortium name="Ensembl"/>
        </authorList>
    </citation>
    <scope>IDENTIFICATION</scope>
</reference>
<dbReference type="SUPFAM" id="SSF102860">
    <property type="entry name" value="mRNA decapping enzyme DcpS N-terminal domain"/>
    <property type="match status" value="1"/>
</dbReference>
<keyword evidence="12" id="KW-0805">Transcription regulation</keyword>
<keyword evidence="29" id="KW-1185">Reference proteome</keyword>
<evidence type="ECO:0000256" key="21">
    <source>
        <dbReference type="ARBA" id="ARBA00032946"/>
    </source>
</evidence>
<evidence type="ECO:0000256" key="23">
    <source>
        <dbReference type="PROSITE-ProRule" id="PRU00042"/>
    </source>
</evidence>
<dbReference type="InterPro" id="IPR036236">
    <property type="entry name" value="Znf_C2H2_sf"/>
</dbReference>
<dbReference type="FunFam" id="3.30.160.60:FF:001156">
    <property type="entry name" value="Zinc finger protein 407"/>
    <property type="match status" value="1"/>
</dbReference>
<keyword evidence="26" id="KW-0732">Signal</keyword>
<reference evidence="29" key="1">
    <citation type="submission" date="2018-06" db="EMBL/GenBank/DDBJ databases">
        <title>Genome assembly of Danube salmon.</title>
        <authorList>
            <person name="Macqueen D.J."/>
            <person name="Gundappa M.K."/>
        </authorList>
    </citation>
    <scope>NUCLEOTIDE SEQUENCE [LARGE SCALE GENOMIC DNA]</scope>
</reference>
<evidence type="ECO:0000256" key="26">
    <source>
        <dbReference type="SAM" id="SignalP"/>
    </source>
</evidence>
<dbReference type="SMART" id="SM00355">
    <property type="entry name" value="ZnF_C2H2"/>
    <property type="match status" value="1"/>
</dbReference>
<accession>A0A4W5RAK8</accession>
<evidence type="ECO:0000256" key="8">
    <source>
        <dbReference type="ARBA" id="ARBA00022737"/>
    </source>
</evidence>
<protein>
    <recommendedName>
        <fullName evidence="6">m7GpppX diphosphatase</fullName>
        <ecNumber evidence="5">3.6.1.59</ecNumber>
    </recommendedName>
    <alternativeName>
        <fullName evidence="21">DCS-1</fullName>
    </alternativeName>
    <alternativeName>
        <fullName evidence="18">Decapping scavenger enzyme</fullName>
    </alternativeName>
    <alternativeName>
        <fullName evidence="19">Hint-related 7meGMP-directed hydrolase</fullName>
    </alternativeName>
    <alternativeName>
        <fullName evidence="17">Histidine triad nucleotide-binding protein 5</fullName>
    </alternativeName>
    <alternativeName>
        <fullName evidence="20">Histidine triad protein member 5</fullName>
    </alternativeName>
    <alternativeName>
        <fullName evidence="16">Scavenger mRNA-decapping enzyme DcpS</fullName>
    </alternativeName>
</protein>
<evidence type="ECO:0000256" key="19">
    <source>
        <dbReference type="ARBA" id="ARBA00030789"/>
    </source>
</evidence>
<dbReference type="Gene3D" id="3.30.428.10">
    <property type="entry name" value="HIT-like"/>
    <property type="match status" value="1"/>
</dbReference>
<evidence type="ECO:0000256" key="10">
    <source>
        <dbReference type="ARBA" id="ARBA00022801"/>
    </source>
</evidence>
<evidence type="ECO:0000256" key="2">
    <source>
        <dbReference type="ARBA" id="ARBA00006991"/>
    </source>
</evidence>
<dbReference type="PROSITE" id="PS00028">
    <property type="entry name" value="ZINC_FINGER_C2H2_1"/>
    <property type="match status" value="1"/>
</dbReference>
<keyword evidence="11" id="KW-0862">Zinc</keyword>
<keyword evidence="9 23" id="KW-0863">Zinc-finger</keyword>
<evidence type="ECO:0000256" key="14">
    <source>
        <dbReference type="ARBA" id="ARBA00023163"/>
    </source>
</evidence>
<organism evidence="28 29">
    <name type="scientific">Hucho hucho</name>
    <name type="common">huchen</name>
    <dbReference type="NCBI Taxonomy" id="62062"/>
    <lineage>
        <taxon>Eukaryota</taxon>
        <taxon>Metazoa</taxon>
        <taxon>Chordata</taxon>
        <taxon>Craniata</taxon>
        <taxon>Vertebrata</taxon>
        <taxon>Euteleostomi</taxon>
        <taxon>Actinopterygii</taxon>
        <taxon>Neopterygii</taxon>
        <taxon>Teleostei</taxon>
        <taxon>Protacanthopterygii</taxon>
        <taxon>Salmoniformes</taxon>
        <taxon>Salmonidae</taxon>
        <taxon>Salmoninae</taxon>
        <taxon>Hucho</taxon>
    </lineage>
</organism>
<evidence type="ECO:0000256" key="4">
    <source>
        <dbReference type="ARBA" id="ARBA00011140"/>
    </source>
</evidence>
<evidence type="ECO:0000256" key="22">
    <source>
        <dbReference type="ARBA" id="ARBA00048222"/>
    </source>
</evidence>
<dbReference type="GO" id="GO:0000340">
    <property type="term" value="F:RNA 7-methylguanosine cap binding"/>
    <property type="evidence" value="ECO:0007669"/>
    <property type="project" value="TreeGrafter"/>
</dbReference>
<keyword evidence="24" id="KW-0175">Coiled coil</keyword>
<feature type="domain" description="C2H2-type" evidence="27">
    <location>
        <begin position="178"/>
        <end position="207"/>
    </location>
</feature>
<keyword evidence="8" id="KW-0677">Repeat</keyword>
<dbReference type="GO" id="GO:0003677">
    <property type="term" value="F:DNA binding"/>
    <property type="evidence" value="ECO:0007669"/>
    <property type="project" value="UniProtKB-KW"/>
</dbReference>
<dbReference type="InterPro" id="IPR013087">
    <property type="entry name" value="Znf_C2H2_type"/>
</dbReference>
<dbReference type="PROSITE" id="PS50157">
    <property type="entry name" value="ZINC_FINGER_C2H2_2"/>
    <property type="match status" value="1"/>
</dbReference>
<dbReference type="FunFam" id="3.30.428.10:FF:000006">
    <property type="entry name" value="m7GpppX diphosphatase"/>
    <property type="match status" value="1"/>
</dbReference>
<feature type="signal peptide" evidence="26">
    <location>
        <begin position="1"/>
        <end position="19"/>
    </location>
</feature>
<dbReference type="PANTHER" id="PTHR12978">
    <property type="entry name" value="HISTIDINE TRIAD HIT PROTEIN MEMBER"/>
    <property type="match status" value="1"/>
</dbReference>
<evidence type="ECO:0000256" key="6">
    <source>
        <dbReference type="ARBA" id="ARBA00015636"/>
    </source>
</evidence>
<dbReference type="Gene3D" id="3.30.160.60">
    <property type="entry name" value="Classic Zinc Finger"/>
    <property type="match status" value="1"/>
</dbReference>
<comment type="subunit">
    <text evidence="4">Homodimer. Associates with components of the exosome multienzyme ribonuclease complex, such as EXOSC3 and EXOSC4. Interacts with NDOR1.</text>
</comment>
<dbReference type="GO" id="GO:0008270">
    <property type="term" value="F:zinc ion binding"/>
    <property type="evidence" value="ECO:0007669"/>
    <property type="project" value="UniProtKB-KW"/>
</dbReference>
<keyword evidence="14" id="KW-0804">Transcription</keyword>
<dbReference type="InterPro" id="IPR011145">
    <property type="entry name" value="Scavenger_mRNA_decap_enz_N"/>
</dbReference>
<dbReference type="Proteomes" id="UP000314982">
    <property type="component" value="Unassembled WGS sequence"/>
</dbReference>
<comment type="catalytic activity">
    <reaction evidence="22">
        <text>a 5'-end (N(7)-methyl 5'-triphosphoguanosine)-ribonucleoside in mRNA + H2O = N(7)-methyl-GMP + a 5'-end diphospho-ribonucleoside in mRNA + 2 H(+)</text>
        <dbReference type="Rhea" id="RHEA:65388"/>
        <dbReference type="Rhea" id="RHEA-COMP:17165"/>
        <dbReference type="Rhea" id="RHEA-COMP:17167"/>
        <dbReference type="ChEBI" id="CHEBI:15377"/>
        <dbReference type="ChEBI" id="CHEBI:15378"/>
        <dbReference type="ChEBI" id="CHEBI:58285"/>
        <dbReference type="ChEBI" id="CHEBI:156461"/>
        <dbReference type="ChEBI" id="CHEBI:167616"/>
        <dbReference type="EC" id="3.6.1.59"/>
    </reaction>
</comment>
<proteinExistence type="inferred from homology"/>
<evidence type="ECO:0000256" key="25">
    <source>
        <dbReference type="SAM" id="MobiDB-lite"/>
    </source>
</evidence>
<evidence type="ECO:0000256" key="17">
    <source>
        <dbReference type="ARBA" id="ARBA00030042"/>
    </source>
</evidence>
<name>A0A4W5RAK8_9TELE</name>
<dbReference type="Pfam" id="PF11969">
    <property type="entry name" value="DcpS_C"/>
    <property type="match status" value="1"/>
</dbReference>
<evidence type="ECO:0000259" key="27">
    <source>
        <dbReference type="PROSITE" id="PS50157"/>
    </source>
</evidence>
<dbReference type="Ensembl" id="ENSHHUT00000085610.1">
    <property type="protein sequence ID" value="ENSHHUP00000082988.1"/>
    <property type="gene ID" value="ENSHHUG00000048203.1"/>
</dbReference>
<feature type="coiled-coil region" evidence="24">
    <location>
        <begin position="23"/>
        <end position="50"/>
    </location>
</feature>
<dbReference type="GO" id="GO:0000932">
    <property type="term" value="C:P-body"/>
    <property type="evidence" value="ECO:0007669"/>
    <property type="project" value="TreeGrafter"/>
</dbReference>
<dbReference type="SUPFAM" id="SSF54197">
    <property type="entry name" value="HIT-like"/>
    <property type="match status" value="1"/>
</dbReference>
<keyword evidence="7" id="KW-0479">Metal-binding</keyword>
<evidence type="ECO:0000256" key="16">
    <source>
        <dbReference type="ARBA" id="ARBA00029885"/>
    </source>
</evidence>
<dbReference type="GO" id="GO:0000290">
    <property type="term" value="P:deadenylation-dependent decapping of nuclear-transcribed mRNA"/>
    <property type="evidence" value="ECO:0007669"/>
    <property type="project" value="InterPro"/>
</dbReference>
<dbReference type="SUPFAM" id="SSF57667">
    <property type="entry name" value="beta-beta-alpha zinc fingers"/>
    <property type="match status" value="1"/>
</dbReference>
<feature type="chain" id="PRO_5021344579" description="m7GpppX diphosphatase" evidence="26">
    <location>
        <begin position="20"/>
        <end position="467"/>
    </location>
</feature>
<reference evidence="28" key="2">
    <citation type="submission" date="2025-08" db="UniProtKB">
        <authorList>
            <consortium name="Ensembl"/>
        </authorList>
    </citation>
    <scope>IDENTIFICATION</scope>
</reference>
<dbReference type="EC" id="3.6.1.59" evidence="5"/>
<dbReference type="InterPro" id="IPR036265">
    <property type="entry name" value="HIT-like_sf"/>
</dbReference>
<evidence type="ECO:0000256" key="18">
    <source>
        <dbReference type="ARBA" id="ARBA00030609"/>
    </source>
</evidence>
<evidence type="ECO:0000256" key="24">
    <source>
        <dbReference type="SAM" id="Coils"/>
    </source>
</evidence>
<feature type="region of interest" description="Disordered" evidence="25">
    <location>
        <begin position="75"/>
        <end position="107"/>
    </location>
</feature>
<dbReference type="STRING" id="62062.ENSHHUP00000082988"/>
<dbReference type="Pfam" id="PF00096">
    <property type="entry name" value="zf-C2H2"/>
    <property type="match status" value="1"/>
</dbReference>
<evidence type="ECO:0000256" key="13">
    <source>
        <dbReference type="ARBA" id="ARBA00023125"/>
    </source>
</evidence>
<dbReference type="GO" id="GO:0005634">
    <property type="term" value="C:nucleus"/>
    <property type="evidence" value="ECO:0007669"/>
    <property type="project" value="UniProtKB-SubCell"/>
</dbReference>
<evidence type="ECO:0000256" key="11">
    <source>
        <dbReference type="ARBA" id="ARBA00022833"/>
    </source>
</evidence>
<comment type="similarity">
    <text evidence="3">Belongs to the HIT family.</text>
</comment>
<evidence type="ECO:0000313" key="29">
    <source>
        <dbReference type="Proteomes" id="UP000314982"/>
    </source>
</evidence>
<dbReference type="Gene3D" id="3.30.200.40">
    <property type="entry name" value="Scavenger mRNA decapping enzyme, N-terminal domain"/>
    <property type="match status" value="1"/>
</dbReference>
<evidence type="ECO:0000256" key="5">
    <source>
        <dbReference type="ARBA" id="ARBA00012520"/>
    </source>
</evidence>
<evidence type="ECO:0000256" key="1">
    <source>
        <dbReference type="ARBA" id="ARBA00004123"/>
    </source>
</evidence>
<dbReference type="GO" id="GO:0140932">
    <property type="term" value="F:5'-(N(7)-methyl 5'-triphosphoguanosine)-[mRNA] diphosphatase activity"/>
    <property type="evidence" value="ECO:0007669"/>
    <property type="project" value="UniProtKB-EC"/>
</dbReference>
<evidence type="ECO:0000256" key="15">
    <source>
        <dbReference type="ARBA" id="ARBA00023242"/>
    </source>
</evidence>
<evidence type="ECO:0000313" key="28">
    <source>
        <dbReference type="Ensembl" id="ENSHHUP00000082988.1"/>
    </source>
</evidence>